<gene>
    <name evidence="2" type="ORF">Rsub_02796</name>
</gene>
<evidence type="ECO:0000313" key="3">
    <source>
        <dbReference type="Proteomes" id="UP000247498"/>
    </source>
</evidence>
<organism evidence="2 3">
    <name type="scientific">Raphidocelis subcapitata</name>
    <dbReference type="NCBI Taxonomy" id="307507"/>
    <lineage>
        <taxon>Eukaryota</taxon>
        <taxon>Viridiplantae</taxon>
        <taxon>Chlorophyta</taxon>
        <taxon>core chlorophytes</taxon>
        <taxon>Chlorophyceae</taxon>
        <taxon>CS clade</taxon>
        <taxon>Sphaeropleales</taxon>
        <taxon>Selenastraceae</taxon>
        <taxon>Raphidocelis</taxon>
    </lineage>
</organism>
<sequence length="157" mass="17263">MIAAAASSRGEAPAPQEQPRLRRRARSRRSPAPQQQQRVRPRPPRRRSSCAACAARLPAMYAAFLKPAFTLPPKYGLFLGGWLFLCSHKNSPLPGTREIDLEEWVATPTEYTVHPSNHPKLFGRAPGDCTVTDERAALYAKHGRTDPGATPAGHGHH</sequence>
<proteinExistence type="predicted"/>
<dbReference type="EMBL" id="BDRX01000014">
    <property type="protein sequence ID" value="GBF90088.1"/>
    <property type="molecule type" value="Genomic_DNA"/>
</dbReference>
<feature type="compositionally biased region" description="Basic residues" evidence="1">
    <location>
        <begin position="39"/>
        <end position="48"/>
    </location>
</feature>
<comment type="caution">
    <text evidence="2">The sequence shown here is derived from an EMBL/GenBank/DDBJ whole genome shotgun (WGS) entry which is preliminary data.</text>
</comment>
<evidence type="ECO:0000256" key="1">
    <source>
        <dbReference type="SAM" id="MobiDB-lite"/>
    </source>
</evidence>
<reference evidence="2 3" key="1">
    <citation type="journal article" date="2018" name="Sci. Rep.">
        <title>Raphidocelis subcapitata (=Pseudokirchneriella subcapitata) provides an insight into genome evolution and environmental adaptations in the Sphaeropleales.</title>
        <authorList>
            <person name="Suzuki S."/>
            <person name="Yamaguchi H."/>
            <person name="Nakajima N."/>
            <person name="Kawachi M."/>
        </authorList>
    </citation>
    <scope>NUCLEOTIDE SEQUENCE [LARGE SCALE GENOMIC DNA]</scope>
    <source>
        <strain evidence="2 3">NIES-35</strain>
    </source>
</reference>
<keyword evidence="3" id="KW-1185">Reference proteome</keyword>
<dbReference type="InParanoid" id="A0A2V0NQZ4"/>
<dbReference type="OrthoDB" id="10332156at2759"/>
<dbReference type="Proteomes" id="UP000247498">
    <property type="component" value="Unassembled WGS sequence"/>
</dbReference>
<protein>
    <submittedName>
        <fullName evidence="2">Uncharacterized protein</fullName>
    </submittedName>
</protein>
<evidence type="ECO:0000313" key="2">
    <source>
        <dbReference type="EMBL" id="GBF90088.1"/>
    </source>
</evidence>
<feature type="compositionally biased region" description="Low complexity" evidence="1">
    <location>
        <begin position="1"/>
        <end position="18"/>
    </location>
</feature>
<feature type="region of interest" description="Disordered" evidence="1">
    <location>
        <begin position="1"/>
        <end position="48"/>
    </location>
</feature>
<dbReference type="AlphaFoldDB" id="A0A2V0NQZ4"/>
<accession>A0A2V0NQZ4</accession>
<name>A0A2V0NQZ4_9CHLO</name>